<organism evidence="4 5">
    <name type="scientific">Desulfococcus multivorans DSM 2059</name>
    <dbReference type="NCBI Taxonomy" id="1121405"/>
    <lineage>
        <taxon>Bacteria</taxon>
        <taxon>Pseudomonadati</taxon>
        <taxon>Thermodesulfobacteriota</taxon>
        <taxon>Desulfobacteria</taxon>
        <taxon>Desulfobacterales</taxon>
        <taxon>Desulfococcaceae</taxon>
        <taxon>Desulfococcus</taxon>
    </lineage>
</organism>
<keyword evidence="4" id="KW-0436">Ligase</keyword>
<feature type="active site" description="Proton acceptor" evidence="2">
    <location>
        <position position="130"/>
    </location>
</feature>
<feature type="domain" description="Phosphoesterase HXTX" evidence="3">
    <location>
        <begin position="103"/>
        <end position="179"/>
    </location>
</feature>
<dbReference type="AlphaFoldDB" id="S7UXE5"/>
<dbReference type="GO" id="GO:0016874">
    <property type="term" value="F:ligase activity"/>
    <property type="evidence" value="ECO:0007669"/>
    <property type="project" value="UniProtKB-KW"/>
</dbReference>
<comment type="function">
    <text evidence="2">Hydrolyzes RNA 2',3'-cyclic phosphodiester to an RNA 2'-phosphomonoester.</text>
</comment>
<accession>S7UXE5</accession>
<feature type="short sequence motif" description="HXTX 2" evidence="2">
    <location>
        <begin position="130"/>
        <end position="133"/>
    </location>
</feature>
<dbReference type="SUPFAM" id="SSF55144">
    <property type="entry name" value="LigT-like"/>
    <property type="match status" value="1"/>
</dbReference>
<evidence type="ECO:0000256" key="2">
    <source>
        <dbReference type="HAMAP-Rule" id="MF_01940"/>
    </source>
</evidence>
<dbReference type="Gene3D" id="3.90.1140.10">
    <property type="entry name" value="Cyclic phosphodiesterase"/>
    <property type="match status" value="1"/>
</dbReference>
<feature type="active site" description="Proton donor" evidence="2">
    <location>
        <position position="43"/>
    </location>
</feature>
<comment type="catalytic activity">
    <reaction evidence="2">
        <text>a 3'-end 2',3'-cyclophospho-ribonucleotide-RNA + H2O = a 3'-end 2'-phospho-ribonucleotide-RNA + H(+)</text>
        <dbReference type="Rhea" id="RHEA:11828"/>
        <dbReference type="Rhea" id="RHEA-COMP:10464"/>
        <dbReference type="Rhea" id="RHEA-COMP:17353"/>
        <dbReference type="ChEBI" id="CHEBI:15377"/>
        <dbReference type="ChEBI" id="CHEBI:15378"/>
        <dbReference type="ChEBI" id="CHEBI:83064"/>
        <dbReference type="ChEBI" id="CHEBI:173113"/>
        <dbReference type="EC" id="3.1.4.58"/>
    </reaction>
</comment>
<dbReference type="GO" id="GO:0004113">
    <property type="term" value="F:2',3'-cyclic-nucleotide 3'-phosphodiesterase activity"/>
    <property type="evidence" value="ECO:0007669"/>
    <property type="project" value="InterPro"/>
</dbReference>
<dbReference type="InterPro" id="IPR009097">
    <property type="entry name" value="Cyclic_Pdiesterase"/>
</dbReference>
<dbReference type="EC" id="3.1.4.58" evidence="2"/>
<comment type="similarity">
    <text evidence="2">Belongs to the 2H phosphoesterase superfamily. ThpR family.</text>
</comment>
<dbReference type="Pfam" id="PF02834">
    <property type="entry name" value="LigT_PEase"/>
    <property type="match status" value="2"/>
</dbReference>
<protein>
    <recommendedName>
        <fullName evidence="2">RNA 2',3'-cyclic phosphodiesterase</fullName>
        <shortName evidence="2">RNA 2',3'-CPDase</shortName>
        <ecNumber evidence="2">3.1.4.58</ecNumber>
    </recommendedName>
</protein>
<sequence length="189" mass="20671">MDRIRAFIAFKIPESVLCHIRSIQETLAAGGISMRWTPVENVHLTLKFLGDIRPTAVESIFEAMTGSVQAAFPLRFSAKGLGVFPGIHRPRVLWIGLKGDTALLIDLQRRLDVALEALGFAPELRSFKAHLTIGRARGPLNPQKLALLLASAGSAESPQFSVDKLILFQSELYPRGPIYTELKTAVLAG</sequence>
<evidence type="ECO:0000259" key="3">
    <source>
        <dbReference type="Pfam" id="PF02834"/>
    </source>
</evidence>
<evidence type="ECO:0000313" key="4">
    <source>
        <dbReference type="EMBL" id="EPR38884.1"/>
    </source>
</evidence>
<dbReference type="InterPro" id="IPR004175">
    <property type="entry name" value="RNA_CPDase"/>
</dbReference>
<dbReference type="GO" id="GO:0008664">
    <property type="term" value="F:RNA 2',3'-cyclic 3'-phosphodiesterase activity"/>
    <property type="evidence" value="ECO:0007669"/>
    <property type="project" value="UniProtKB-EC"/>
</dbReference>
<dbReference type="Proteomes" id="UP000014977">
    <property type="component" value="Unassembled WGS sequence"/>
</dbReference>
<feature type="short sequence motif" description="HXTX 1" evidence="2">
    <location>
        <begin position="43"/>
        <end position="46"/>
    </location>
</feature>
<dbReference type="EMBL" id="ATHJ01000094">
    <property type="protein sequence ID" value="EPR38884.1"/>
    <property type="molecule type" value="Genomic_DNA"/>
</dbReference>
<dbReference type="RefSeq" id="WP_020876956.1">
    <property type="nucleotide sequence ID" value="NZ_ATHJ01000094.1"/>
</dbReference>
<keyword evidence="5" id="KW-1185">Reference proteome</keyword>
<dbReference type="OrthoDB" id="9793819at2"/>
<keyword evidence="1 2" id="KW-0378">Hydrolase</keyword>
<dbReference type="PANTHER" id="PTHR35561:SF1">
    <property type="entry name" value="RNA 2',3'-CYCLIC PHOSPHODIESTERASE"/>
    <property type="match status" value="1"/>
</dbReference>
<feature type="domain" description="Phosphoesterase HXTX" evidence="3">
    <location>
        <begin position="12"/>
        <end position="94"/>
    </location>
</feature>
<name>S7UXE5_DESML</name>
<evidence type="ECO:0000256" key="1">
    <source>
        <dbReference type="ARBA" id="ARBA00022801"/>
    </source>
</evidence>
<reference evidence="4 5" key="1">
    <citation type="journal article" date="2013" name="Genome Announc.">
        <title>Draft genome sequences for three mercury-methylating, sulfate-reducing bacteria.</title>
        <authorList>
            <person name="Brown S.D."/>
            <person name="Hurt R.A.Jr."/>
            <person name="Gilmour C.C."/>
            <person name="Elias D.A."/>
        </authorList>
    </citation>
    <scope>NUCLEOTIDE SEQUENCE [LARGE SCALE GENOMIC DNA]</scope>
    <source>
        <strain evidence="4 5">DSM 2059</strain>
    </source>
</reference>
<proteinExistence type="inferred from homology"/>
<dbReference type="InterPro" id="IPR014051">
    <property type="entry name" value="Phosphoesterase_HXTX"/>
</dbReference>
<dbReference type="PATRIC" id="fig|1121405.3.peg.2678"/>
<dbReference type="HAMAP" id="MF_01940">
    <property type="entry name" value="RNA_CPDase"/>
    <property type="match status" value="1"/>
</dbReference>
<dbReference type="STRING" id="897.B2D07_04965"/>
<comment type="caution">
    <text evidence="4">The sequence shown here is derived from an EMBL/GenBank/DDBJ whole genome shotgun (WGS) entry which is preliminary data.</text>
</comment>
<dbReference type="eggNOG" id="COG1514">
    <property type="taxonomic scope" value="Bacteria"/>
</dbReference>
<dbReference type="NCBIfam" id="TIGR02258">
    <property type="entry name" value="2_5_ligase"/>
    <property type="match status" value="1"/>
</dbReference>
<gene>
    <name evidence="4" type="ORF">dsmv_0294</name>
</gene>
<dbReference type="PANTHER" id="PTHR35561">
    <property type="entry name" value="RNA 2',3'-CYCLIC PHOSPHODIESTERASE"/>
    <property type="match status" value="1"/>
</dbReference>
<evidence type="ECO:0000313" key="5">
    <source>
        <dbReference type="Proteomes" id="UP000014977"/>
    </source>
</evidence>